<comment type="caution">
    <text evidence="2">The sequence shown here is derived from an EMBL/GenBank/DDBJ whole genome shotgun (WGS) entry which is preliminary data.</text>
</comment>
<protein>
    <submittedName>
        <fullName evidence="2">DUF748 domain-containing protein</fullName>
    </submittedName>
</protein>
<dbReference type="RefSeq" id="WP_273598075.1">
    <property type="nucleotide sequence ID" value="NZ_JAQQXS010000018.1"/>
</dbReference>
<name>A0ABT5KVI1_9BURK</name>
<feature type="region of interest" description="Disordered" evidence="1">
    <location>
        <begin position="592"/>
        <end position="643"/>
    </location>
</feature>
<gene>
    <name evidence="2" type="ORF">PRZ01_17225</name>
</gene>
<accession>A0ABT5KVI1</accession>
<reference evidence="2 3" key="1">
    <citation type="submission" date="2022-10" db="EMBL/GenBank/DDBJ databases">
        <title>paucibacter sp. hw8 Genome sequencing.</title>
        <authorList>
            <person name="Park S."/>
        </authorList>
    </citation>
    <scope>NUCLEOTIDE SEQUENCE [LARGE SCALE GENOMIC DNA]</scope>
    <source>
        <strain evidence="3">hw8</strain>
    </source>
</reference>
<dbReference type="EMBL" id="JAQQXS010000018">
    <property type="protein sequence ID" value="MDC8786934.1"/>
    <property type="molecule type" value="Genomic_DNA"/>
</dbReference>
<feature type="region of interest" description="Disordered" evidence="1">
    <location>
        <begin position="902"/>
        <end position="922"/>
    </location>
</feature>
<dbReference type="PANTHER" id="PTHR30441">
    <property type="entry name" value="DUF748 DOMAIN-CONTAINING PROTEIN"/>
    <property type="match status" value="1"/>
</dbReference>
<dbReference type="Pfam" id="PF05359">
    <property type="entry name" value="DUF748"/>
    <property type="match status" value="3"/>
</dbReference>
<proteinExistence type="predicted"/>
<dbReference type="InterPro" id="IPR008023">
    <property type="entry name" value="DUF748"/>
</dbReference>
<dbReference type="InterPro" id="IPR052894">
    <property type="entry name" value="AsmA-related"/>
</dbReference>
<dbReference type="Proteomes" id="UP001219862">
    <property type="component" value="Unassembled WGS sequence"/>
</dbReference>
<evidence type="ECO:0000313" key="2">
    <source>
        <dbReference type="EMBL" id="MDC8786934.1"/>
    </source>
</evidence>
<sequence>MKSWQRWLIGLFTVLVILLLLSVFALPRLIQGMGARAAGEALGREVKIGAVSVQPWRLGLVVDDVQIAGLPGQSQPLFTLGKLDLALSARSLWYFSPVVQEISVTHPVLHVSRTGPGAYDVDDLITKFSGPSTAKPSSEPLALAIYNISVTDGELVLDDQPVGCVHVLKQLHVGLPFVSTRHADIAVKVQPAVSGVLNGVSFGSEGAALPFSEQREAQLSFKLNALDLTPYIAYLPKSLPLQLVSGWVDADLSLNFRQPPKQAPKVDIRGQLGLREFVLQKPTGEPWLKWQKLDIALDDVQPVQRKIALGEVNWQGLQLALNRDANGVVWLPVPPAAGGSGVSKAGRGASAVAKPAPSAAAGASMPWGFSVTKFTLSDSGMSWADAAVPGASRLQVKDLRIALSGMQWPLEKPAALKFSMQIQPLVVEAAGARGRGKAGGADASAIAESAAIKGEGSVSPDDLKLGMQWSQLALQWFEPYWSAQLPVKLRALAAGQVSVAVPQPLAAEPLSRLTVQMSDFELSTLALSDPHASPADTILRLAALRLDHLDLNYADRLVNLGTLSVDAPQVSLARAKNSAWNWQALVPSPNAADRRRVGRAENSMVAEASTPSAVDRRAHKTPASSRSVLRLSGPDESLAPGSNAAQVATSVQPVKPASGKSAEWQVALQALQVDRGLVRFQDAAAPAGVASLVADQLKLRLGPLAWPKTVGASRAQLSFSLGGASLARQAPVNGGRASSNASVKATPKLAQASARPAGDFRWDGRLSLAPLAASGKLRAERLPIQLLDAYMDPGLNLQLQRADLGWRGDFNVRQVAKDWRASVSGDLLLADLSAHQGRVAAGSGESSPDLLSWQALNLDGVQFEMKPGAPPELAIKVLRLNDFFASLLINENGRFNLRDVKASAPASSGGQPAAASSPALASANGPATASVATSAASAQGLPVQISLGQAVVRKGRVDFADHFVRPNYSAQLTELEGSLGAVRSGNPEMAPLQLRGRVAGTGLLEIDGALNPLGAPLTLDIKASATDIELAPMSPYSEKYAGYAIERGKFSSKVAYKIEANGALQANNQLILNQLTFGDAVNSPDATKLPVRLAVSLLKDSDGVIDVELPISGSLNDPQFSVGGVIGKLILNLIGKALTSPFSLLAGKGGVDHSQIEFLPGSAIPKSPEVLDKIARMLIDRPTLNLTIVGEVDLARERLAMQEAQLDAAMLAQRRLELQRRQTAGADAQAAGFLVLSDADRARLLKLVYEATKLPNKPRNVLGFAKDISGDEMRALLLPSYPANAETARTLSVARGVAVRDALIAKGLPNQRIFVAAPKLHTSDDGDALWKPMAELKLAID</sequence>
<dbReference type="PANTHER" id="PTHR30441:SF8">
    <property type="entry name" value="DUF748 DOMAIN-CONTAINING PROTEIN"/>
    <property type="match status" value="1"/>
</dbReference>
<organism evidence="2 3">
    <name type="scientific">Roseateles koreensis</name>
    <dbReference type="NCBI Taxonomy" id="2987526"/>
    <lineage>
        <taxon>Bacteria</taxon>
        <taxon>Pseudomonadati</taxon>
        <taxon>Pseudomonadota</taxon>
        <taxon>Betaproteobacteria</taxon>
        <taxon>Burkholderiales</taxon>
        <taxon>Sphaerotilaceae</taxon>
        <taxon>Roseateles</taxon>
    </lineage>
</organism>
<keyword evidence="3" id="KW-1185">Reference proteome</keyword>
<evidence type="ECO:0000313" key="3">
    <source>
        <dbReference type="Proteomes" id="UP001219862"/>
    </source>
</evidence>
<evidence type="ECO:0000256" key="1">
    <source>
        <dbReference type="SAM" id="MobiDB-lite"/>
    </source>
</evidence>